<feature type="signal peptide" evidence="4">
    <location>
        <begin position="1"/>
        <end position="18"/>
    </location>
</feature>
<dbReference type="RefSeq" id="XP_030766700.1">
    <property type="nucleotide sequence ID" value="XM_030910840.1"/>
</dbReference>
<accession>A0A6J2YV32</accession>
<dbReference type="GeneID" id="115890571"/>
<reference evidence="6" key="1">
    <citation type="submission" date="2025-08" db="UniProtKB">
        <authorList>
            <consortium name="RefSeq"/>
        </authorList>
    </citation>
    <scope>IDENTIFICATION</scope>
    <source>
        <tissue evidence="6">Gonads</tissue>
    </source>
</reference>
<proteinExistence type="inferred from homology"/>
<gene>
    <name evidence="6" type="primary">LOC115890571</name>
</gene>
<organism evidence="5 6">
    <name type="scientific">Sitophilus oryzae</name>
    <name type="common">Rice weevil</name>
    <name type="synonym">Curculio oryzae</name>
    <dbReference type="NCBI Taxonomy" id="7048"/>
    <lineage>
        <taxon>Eukaryota</taxon>
        <taxon>Metazoa</taxon>
        <taxon>Ecdysozoa</taxon>
        <taxon>Arthropoda</taxon>
        <taxon>Hexapoda</taxon>
        <taxon>Insecta</taxon>
        <taxon>Pterygota</taxon>
        <taxon>Neoptera</taxon>
        <taxon>Endopterygota</taxon>
        <taxon>Coleoptera</taxon>
        <taxon>Polyphaga</taxon>
        <taxon>Cucujiformia</taxon>
        <taxon>Curculionidae</taxon>
        <taxon>Dryophthorinae</taxon>
        <taxon>Sitophilus</taxon>
    </lineage>
</organism>
<feature type="chain" id="PRO_5026667153" evidence="4">
    <location>
        <begin position="19"/>
        <end position="241"/>
    </location>
</feature>
<dbReference type="InParanoid" id="A0A6J2YV32"/>
<dbReference type="Gene3D" id="3.15.10.30">
    <property type="entry name" value="Haemolymph juvenile hormone binding protein"/>
    <property type="match status" value="1"/>
</dbReference>
<keyword evidence="1 4" id="KW-0732">Signal</keyword>
<evidence type="ECO:0000313" key="5">
    <source>
        <dbReference type="Proteomes" id="UP000504635"/>
    </source>
</evidence>
<comment type="similarity">
    <text evidence="3">Belongs to the TO family.</text>
</comment>
<dbReference type="PANTHER" id="PTHR11008:SF39">
    <property type="entry name" value="CIRCADIAN CLOCK-CONTROLLED PROTEIN-LIKE PROTEIN"/>
    <property type="match status" value="1"/>
</dbReference>
<name>A0A6J2YV32_SITOR</name>
<dbReference type="FunFam" id="3.15.10.30:FF:000001">
    <property type="entry name" value="Takeout-like protein 1"/>
    <property type="match status" value="1"/>
</dbReference>
<dbReference type="GO" id="GO:0005615">
    <property type="term" value="C:extracellular space"/>
    <property type="evidence" value="ECO:0007669"/>
    <property type="project" value="TreeGrafter"/>
</dbReference>
<dbReference type="KEGG" id="soy:115890571"/>
<evidence type="ECO:0000256" key="2">
    <source>
        <dbReference type="ARBA" id="ARBA00023108"/>
    </source>
</evidence>
<sequence length="241" mass="27067">MVGAYFTLYVLLFGFVLSEVPDYIHICHKKDPNVVACIKESIEHLKPKLAEGLPEIDAPGIDPFLLDKVTIFQGSEKSGLYAYLENLQVRGAGDFEITKLKLDIDKMTYRVGVTIPFLDIVGAYNINLKILQNPIKENGDFHANVSGINGQAVIQGELEENHLMFKSFNFKIGVKDFNVDFGDLFKSNPALNELAKDLINNNKGDLIKMALPFIERKVAEILLETSNKITKNLDYNEVFPE</sequence>
<evidence type="ECO:0000256" key="4">
    <source>
        <dbReference type="SAM" id="SignalP"/>
    </source>
</evidence>
<evidence type="ECO:0000256" key="3">
    <source>
        <dbReference type="ARBA" id="ARBA00060902"/>
    </source>
</evidence>
<dbReference type="GO" id="GO:0007623">
    <property type="term" value="P:circadian rhythm"/>
    <property type="evidence" value="ECO:0007669"/>
    <property type="project" value="UniProtKB-ARBA"/>
</dbReference>
<dbReference type="AlphaFoldDB" id="A0A6J2YV32"/>
<dbReference type="Pfam" id="PF06585">
    <property type="entry name" value="JHBP"/>
    <property type="match status" value="1"/>
</dbReference>
<keyword evidence="5" id="KW-1185">Reference proteome</keyword>
<evidence type="ECO:0000256" key="1">
    <source>
        <dbReference type="ARBA" id="ARBA00022729"/>
    </source>
</evidence>
<dbReference type="InterPro" id="IPR010562">
    <property type="entry name" value="Haemolymph_juvenile_hormone-bd"/>
</dbReference>
<dbReference type="Proteomes" id="UP000504635">
    <property type="component" value="Unplaced"/>
</dbReference>
<protein>
    <submittedName>
        <fullName evidence="6">Beta-carotene-binding protein</fullName>
    </submittedName>
</protein>
<dbReference type="OrthoDB" id="8185902at2759"/>
<dbReference type="PANTHER" id="PTHR11008">
    <property type="entry name" value="PROTEIN TAKEOUT-LIKE PROTEIN"/>
    <property type="match status" value="1"/>
</dbReference>
<keyword evidence="2" id="KW-0090">Biological rhythms</keyword>
<evidence type="ECO:0000313" key="6">
    <source>
        <dbReference type="RefSeq" id="XP_030766700.1"/>
    </source>
</evidence>
<dbReference type="SMART" id="SM00700">
    <property type="entry name" value="JHBP"/>
    <property type="match status" value="1"/>
</dbReference>
<dbReference type="InterPro" id="IPR038606">
    <property type="entry name" value="To_sf"/>
</dbReference>